<evidence type="ECO:0000313" key="2">
    <source>
        <dbReference type="EMBL" id="QCW81040.1"/>
    </source>
</evidence>
<dbReference type="EMBL" id="CP035467">
    <property type="protein sequence ID" value="QCW81040.1"/>
    <property type="molecule type" value="Genomic_DNA"/>
</dbReference>
<dbReference type="GO" id="GO:0003964">
    <property type="term" value="F:RNA-directed DNA polymerase activity"/>
    <property type="evidence" value="ECO:0007669"/>
    <property type="project" value="UniProtKB-KW"/>
</dbReference>
<keyword evidence="2" id="KW-0695">RNA-directed DNA polymerase</keyword>
<keyword evidence="2" id="KW-0808">Transferase</keyword>
<keyword evidence="3" id="KW-1185">Reference proteome</keyword>
<evidence type="ECO:0000256" key="1">
    <source>
        <dbReference type="SAM" id="MobiDB-lite"/>
    </source>
</evidence>
<dbReference type="KEGG" id="mbur:EQU24_01315"/>
<protein>
    <submittedName>
        <fullName evidence="2">RNA-directed DNA polymerase</fullName>
    </submittedName>
</protein>
<gene>
    <name evidence="2" type="ORF">EQU24_01315</name>
</gene>
<proteinExistence type="predicted"/>
<keyword evidence="2" id="KW-0548">Nucleotidyltransferase</keyword>
<sequence>MEMKMRESWLDIELKDLFYAYRKAKADCYFERSICIASQFAEYESNLPENLSKLLDRLHAGKAKSILIENIGTPGVTAKKLGIEPKKDKEGREDKKAELGGHCFFSDSTRAFEFLRNAKEITPEFRLVGEFPVEMHVMSALWINLIGHKYDTVLSKSTYGARLRRYRPDPKEIETNVGRYHLETIGSFMPYFGLYRKWRERGMNAIREELEGDRSVVAISMDFTSYYHQIDPSFISKKRFLASAGIELDAWELDFTKAFVKALIGWSKLTAQKLIEMGCSSEDIEIGGLPIGLSISRIVSNALLISLDRDIEQGLTPIYYGRYVDDIFLVLRDPGHLRSTSALLDFISKRTECFPEDASNTEEIELKLPGGFQGATKLTLQKNKQKAFFLQGQAGLDLLDNIETQIRSVSSERRLMPSLKGLESMSSAKILTAAAHPSEEADTLRRADGLSVRRLGWSIQLRAVEMFARDLRSDDWKDERIKFYEFAHSHILRPDKILDHIDYLPRLLSLAVALMDWVEASKLLDAVFTSLRTLRKHTQEVPIKINGHKASGNIEQIWEGLEDAVRKLSADALTRSLRWSQRKGGIRPLSETALSVCEKVGLGTDTKQIERLSISLREADWAKTAYKDHLRRDATRQRPSVVDETQLHGLYDFEDDLRDFLDESSIPSASGVNRVNGRCSGRGKPGKDVSLLPYLFPTRPYSTQEIPLFLPEQTIFGDGVQNPAKAWAKYTRAMRGIWVWGNLLGFDVHPPTISESENTNQEKRFAKLGTKSKPLIKLGISSLLTNDDSYIAAAKGRPDISPQRYARIERIVNATISAYPKPTHLLLPELSLPERWIDTVSGMLRDANISLIAGLDYQIGALDSIHSEAVLVLMDDRLGFPTSVQIRQPKCLPAPGEDQMLLKLFGRKWTEGLRYRPKPIYDHAGFHFGVLVCSELQNISYRKYFQGYVDCMMVLSWNQDLETFSALVESASLDVHAHIALVNNRKYGDSRVRVPAKVHHERDLCRLRGGKNEHLVVVELDIENLRAFQSREKRWPCEDDPYKPVPEGFDLSPARRTTPK</sequence>
<reference evidence="3" key="1">
    <citation type="journal article" date="2019" name="J. Bacteriol.">
        <title>A Mutagenic Screen Identifies a TonB-Dependent Receptor Required for the Lanthanide Metal Switch in the Type I Methanotroph 'Methylotuvimicrobium buryatense' 5GB1C.</title>
        <authorList>
            <person name="Groom J.D."/>
            <person name="Ford S.M."/>
            <person name="Pesesky M.W."/>
            <person name="Lidstrom M.E."/>
        </authorList>
    </citation>
    <scope>NUCLEOTIDE SEQUENCE [LARGE SCALE GENOMIC DNA]</scope>
    <source>
        <strain evidence="3">5GB1C</strain>
    </source>
</reference>
<dbReference type="Proteomes" id="UP000305881">
    <property type="component" value="Chromosome"/>
</dbReference>
<feature type="region of interest" description="Disordered" evidence="1">
    <location>
        <begin position="1036"/>
        <end position="1060"/>
    </location>
</feature>
<organism evidence="2 3">
    <name type="scientific">Methylotuvimicrobium buryatense</name>
    <name type="common">Methylomicrobium buryatense</name>
    <dbReference type="NCBI Taxonomy" id="95641"/>
    <lineage>
        <taxon>Bacteria</taxon>
        <taxon>Pseudomonadati</taxon>
        <taxon>Pseudomonadota</taxon>
        <taxon>Gammaproteobacteria</taxon>
        <taxon>Methylococcales</taxon>
        <taxon>Methylococcaceae</taxon>
        <taxon>Methylotuvimicrobium</taxon>
    </lineage>
</organism>
<name>A0A4P9UKM8_METBY</name>
<dbReference type="STRING" id="675511.GCA_000341735_02738"/>
<dbReference type="OrthoDB" id="9793236at2"/>
<dbReference type="CDD" id="cd01646">
    <property type="entry name" value="RT_Bac_retron_I"/>
    <property type="match status" value="1"/>
</dbReference>
<dbReference type="AlphaFoldDB" id="A0A4P9UKM8"/>
<accession>A0A4P9UKM8</accession>
<evidence type="ECO:0000313" key="3">
    <source>
        <dbReference type="Proteomes" id="UP000305881"/>
    </source>
</evidence>